<dbReference type="InterPro" id="IPR021136">
    <property type="entry name" value="Flagellar_hook_control-like_C"/>
</dbReference>
<dbReference type="PANTHER" id="PTHR37533">
    <property type="entry name" value="FLAGELLAR HOOK-LENGTH CONTROL PROTEIN"/>
    <property type="match status" value="1"/>
</dbReference>
<keyword evidence="6" id="KW-0966">Cell projection</keyword>
<comment type="function">
    <text evidence="1">Controls the length of the flagellar hook.</text>
</comment>
<protein>
    <submittedName>
        <fullName evidence="6">Flagellar hook-length control protein FliK</fullName>
    </submittedName>
</protein>
<accession>A0A562VJA7</accession>
<name>A0A562VJA7_9BACT</name>
<evidence type="ECO:0000256" key="3">
    <source>
        <dbReference type="ARBA" id="ARBA00022795"/>
    </source>
</evidence>
<dbReference type="InterPro" id="IPR052563">
    <property type="entry name" value="FliK"/>
</dbReference>
<feature type="region of interest" description="Disordered" evidence="4">
    <location>
        <begin position="135"/>
        <end position="154"/>
    </location>
</feature>
<dbReference type="CDD" id="cd17470">
    <property type="entry name" value="T3SS_Flik_C"/>
    <property type="match status" value="1"/>
</dbReference>
<dbReference type="EMBL" id="VLLN01000018">
    <property type="protein sequence ID" value="TWJ18033.1"/>
    <property type="molecule type" value="Genomic_DNA"/>
</dbReference>
<feature type="compositionally biased region" description="Polar residues" evidence="4">
    <location>
        <begin position="105"/>
        <end position="117"/>
    </location>
</feature>
<gene>
    <name evidence="6" type="ORF">JN12_02794</name>
</gene>
<evidence type="ECO:0000256" key="1">
    <source>
        <dbReference type="ARBA" id="ARBA00003944"/>
    </source>
</evidence>
<feature type="region of interest" description="Disordered" evidence="4">
    <location>
        <begin position="23"/>
        <end position="43"/>
    </location>
</feature>
<evidence type="ECO:0000259" key="5">
    <source>
        <dbReference type="Pfam" id="PF02120"/>
    </source>
</evidence>
<comment type="caution">
    <text evidence="6">The sequence shown here is derived from an EMBL/GenBank/DDBJ whole genome shotgun (WGS) entry which is preliminary data.</text>
</comment>
<dbReference type="GO" id="GO:0009424">
    <property type="term" value="C:bacterial-type flagellum hook"/>
    <property type="evidence" value="ECO:0007669"/>
    <property type="project" value="InterPro"/>
</dbReference>
<dbReference type="InterPro" id="IPR001635">
    <property type="entry name" value="Flag_hook_Flik"/>
</dbReference>
<feature type="region of interest" description="Disordered" evidence="4">
    <location>
        <begin position="90"/>
        <end position="117"/>
    </location>
</feature>
<dbReference type="Gene3D" id="3.30.750.140">
    <property type="match status" value="1"/>
</dbReference>
<evidence type="ECO:0000313" key="6">
    <source>
        <dbReference type="EMBL" id="TWJ18033.1"/>
    </source>
</evidence>
<sequence length="504" mass="52792">MPVTMPVPAVPVRTMAIPVDMLPATGEQSGQTPPAAGGNVPSSLLPDKTAISALFAFQAAPASLPGNGETPQKAGEAGDAGMLLVPVQNDTGSEMAPKDAKKTTAESGQAVTTEPSPETTEILLAATLQLLSQPVPTSQLPKRPDVSESSDRSAVKTVNTVNLVNTVNPVDVNPTGSVDTRTKGAQPAVAVTVPGLSVPAQPASMVEPALRMAVATPVAEIAKDQKVTASQAVPIEADRVAMPMAGEERSALAAQFSGKPLKAPVRGAHDPVSVRGTEAPAPAASGQIFNRPLLEVVVEDAVTNQSAELAAKPAKADLSSDLATVGKSPQTLIGGAGAMKVEPAVLPTAGEAVKAPSHEQILAQVKEQLGKAEFRADDGRVVLRLHPEELGSLRIDVKLDDQRLRLHIVAENPAVREALTANMDSLKETLSRQQIVVDRFEVTSGQGHDQQQLFKEHRQQVLDGRGNRPGRILTAQAEDDEVVGRRAMNAYWAPQESSLLDVRF</sequence>
<comment type="similarity">
    <text evidence="2">Belongs to the FliK family.</text>
</comment>
<feature type="compositionally biased region" description="Basic and acidic residues" evidence="4">
    <location>
        <begin position="142"/>
        <end position="154"/>
    </location>
</feature>
<keyword evidence="7" id="KW-1185">Reference proteome</keyword>
<dbReference type="Pfam" id="PF02120">
    <property type="entry name" value="Flg_hook"/>
    <property type="match status" value="1"/>
</dbReference>
<feature type="domain" description="Flagellar hook-length control protein-like C-terminal" evidence="5">
    <location>
        <begin position="372"/>
        <end position="451"/>
    </location>
</feature>
<keyword evidence="3" id="KW-1005">Bacterial flagellum biogenesis</keyword>
<dbReference type="Proteomes" id="UP000319449">
    <property type="component" value="Unassembled WGS sequence"/>
</dbReference>
<dbReference type="InterPro" id="IPR038610">
    <property type="entry name" value="FliK-like_C_sf"/>
</dbReference>
<keyword evidence="6" id="KW-0969">Cilium</keyword>
<evidence type="ECO:0000256" key="4">
    <source>
        <dbReference type="SAM" id="MobiDB-lite"/>
    </source>
</evidence>
<keyword evidence="6" id="KW-0282">Flagellum</keyword>
<dbReference type="GO" id="GO:0044780">
    <property type="term" value="P:bacterial-type flagellum assembly"/>
    <property type="evidence" value="ECO:0007669"/>
    <property type="project" value="InterPro"/>
</dbReference>
<proteinExistence type="inferred from homology"/>
<evidence type="ECO:0000313" key="7">
    <source>
        <dbReference type="Proteomes" id="UP000319449"/>
    </source>
</evidence>
<dbReference type="AlphaFoldDB" id="A0A562VJA7"/>
<dbReference type="PRINTS" id="PR01007">
    <property type="entry name" value="FLGHOOKFLIK"/>
</dbReference>
<organism evidence="6 7">
    <name type="scientific">Geobacter argillaceus</name>
    <dbReference type="NCBI Taxonomy" id="345631"/>
    <lineage>
        <taxon>Bacteria</taxon>
        <taxon>Pseudomonadati</taxon>
        <taxon>Thermodesulfobacteriota</taxon>
        <taxon>Desulfuromonadia</taxon>
        <taxon>Geobacterales</taxon>
        <taxon>Geobacteraceae</taxon>
        <taxon>Geobacter</taxon>
    </lineage>
</organism>
<evidence type="ECO:0000256" key="2">
    <source>
        <dbReference type="ARBA" id="ARBA00009149"/>
    </source>
</evidence>
<dbReference type="PANTHER" id="PTHR37533:SF2">
    <property type="entry name" value="FLAGELLAR HOOK-LENGTH CONTROL PROTEIN"/>
    <property type="match status" value="1"/>
</dbReference>
<reference evidence="6 7" key="1">
    <citation type="submission" date="2019-07" db="EMBL/GenBank/DDBJ databases">
        <title>Genomic Encyclopedia of Archaeal and Bacterial Type Strains, Phase II (KMG-II): from individual species to whole genera.</title>
        <authorList>
            <person name="Goeker M."/>
        </authorList>
    </citation>
    <scope>NUCLEOTIDE SEQUENCE [LARGE SCALE GENOMIC DNA]</scope>
    <source>
        <strain evidence="6 7">ATCC BAA-1139</strain>
    </source>
</reference>